<evidence type="ECO:0000313" key="3">
    <source>
        <dbReference type="Proteomes" id="UP001489004"/>
    </source>
</evidence>
<accession>A0AAW1QBL6</accession>
<proteinExistence type="predicted"/>
<evidence type="ECO:0000313" key="2">
    <source>
        <dbReference type="EMBL" id="KAK9818082.1"/>
    </source>
</evidence>
<sequence>MRAALLPSKATGSAVSNLPLSLHHATLMYLEVERYSVEDIQARCQNVLAYIRALPGRSDKQKIKLLREGTQMADPALAAMQRMLHAVVDVSSKSAATSVWEDYTANRPVPLRDGVREILSTPHDLFLGTGESLAHDQCFVRDLLEVINGSPSAELIAQLNAAQLFSTAGPDGQQRPQHRTAAHWSMEAVVIKGVQVGLPCSLLEPYIVLDSPGIDDGNPIRAQIAATNVERADVVIAVVTSTLATEQKQQQQEEQQARSSSTGDLMQEIFGSDYEDSDGDSEVPGRRGPSQLASGSRKRKHSPVRASHHHQLDKVLYQFTVEPNETQRAQLVRGTSGPIILRCYLGFMREVARGRNDEGRELDLLVDGMKALRSRIQKLRQVLPPLNPAGNPEGKDITMDQLQRSLEIARQV</sequence>
<feature type="region of interest" description="Disordered" evidence="1">
    <location>
        <begin position="271"/>
        <end position="309"/>
    </location>
</feature>
<dbReference type="AlphaFoldDB" id="A0AAW1QBL6"/>
<dbReference type="Proteomes" id="UP001489004">
    <property type="component" value="Unassembled WGS sequence"/>
</dbReference>
<gene>
    <name evidence="2" type="ORF">WJX72_006843</name>
</gene>
<name>A0AAW1QBL6_9CHLO</name>
<protein>
    <submittedName>
        <fullName evidence="2">Uncharacterized protein</fullName>
    </submittedName>
</protein>
<reference evidence="2 3" key="1">
    <citation type="journal article" date="2024" name="Nat. Commun.">
        <title>Phylogenomics reveals the evolutionary origins of lichenization in chlorophyte algae.</title>
        <authorList>
            <person name="Puginier C."/>
            <person name="Libourel C."/>
            <person name="Otte J."/>
            <person name="Skaloud P."/>
            <person name="Haon M."/>
            <person name="Grisel S."/>
            <person name="Petersen M."/>
            <person name="Berrin J.G."/>
            <person name="Delaux P.M."/>
            <person name="Dal Grande F."/>
            <person name="Keller J."/>
        </authorList>
    </citation>
    <scope>NUCLEOTIDE SEQUENCE [LARGE SCALE GENOMIC DNA]</scope>
    <source>
        <strain evidence="2 3">SAG 2043</strain>
    </source>
</reference>
<keyword evidence="3" id="KW-1185">Reference proteome</keyword>
<organism evidence="2 3">
    <name type="scientific">[Myrmecia] bisecta</name>
    <dbReference type="NCBI Taxonomy" id="41462"/>
    <lineage>
        <taxon>Eukaryota</taxon>
        <taxon>Viridiplantae</taxon>
        <taxon>Chlorophyta</taxon>
        <taxon>core chlorophytes</taxon>
        <taxon>Trebouxiophyceae</taxon>
        <taxon>Trebouxiales</taxon>
        <taxon>Trebouxiaceae</taxon>
        <taxon>Myrmecia</taxon>
    </lineage>
</organism>
<evidence type="ECO:0000256" key="1">
    <source>
        <dbReference type="SAM" id="MobiDB-lite"/>
    </source>
</evidence>
<feature type="compositionally biased region" description="Basic residues" evidence="1">
    <location>
        <begin position="296"/>
        <end position="309"/>
    </location>
</feature>
<comment type="caution">
    <text evidence="2">The sequence shown here is derived from an EMBL/GenBank/DDBJ whole genome shotgun (WGS) entry which is preliminary data.</text>
</comment>
<dbReference type="EMBL" id="JALJOR010000004">
    <property type="protein sequence ID" value="KAK9818082.1"/>
    <property type="molecule type" value="Genomic_DNA"/>
</dbReference>